<keyword evidence="4" id="KW-0808">Transferase</keyword>
<keyword evidence="3" id="KW-0328">Glycosyltransferase</keyword>
<dbReference type="EMBL" id="CAMXCT010001680">
    <property type="protein sequence ID" value="CAI3992176.1"/>
    <property type="molecule type" value="Genomic_DNA"/>
</dbReference>
<dbReference type="Proteomes" id="UP001152797">
    <property type="component" value="Unassembled WGS sequence"/>
</dbReference>
<keyword evidence="7" id="KW-1133">Transmembrane helix</keyword>
<evidence type="ECO:0000313" key="10">
    <source>
        <dbReference type="EMBL" id="CAI3992176.1"/>
    </source>
</evidence>
<evidence type="ECO:0000256" key="7">
    <source>
        <dbReference type="ARBA" id="ARBA00022989"/>
    </source>
</evidence>
<evidence type="ECO:0000313" key="13">
    <source>
        <dbReference type="Proteomes" id="UP001152797"/>
    </source>
</evidence>
<keyword evidence="8" id="KW-0333">Golgi apparatus</keyword>
<dbReference type="EMBL" id="CAMXCT030001680">
    <property type="protein sequence ID" value="CAL4779488.1"/>
    <property type="molecule type" value="Genomic_DNA"/>
</dbReference>
<gene>
    <name evidence="10" type="ORF">C1SCF055_LOCUS19025</name>
</gene>
<dbReference type="Pfam" id="PF01762">
    <property type="entry name" value="Galactosyl_T"/>
    <property type="match status" value="1"/>
</dbReference>
<reference evidence="11" key="2">
    <citation type="submission" date="2024-04" db="EMBL/GenBank/DDBJ databases">
        <authorList>
            <person name="Chen Y."/>
            <person name="Shah S."/>
            <person name="Dougan E. K."/>
            <person name="Thang M."/>
            <person name="Chan C."/>
        </authorList>
    </citation>
    <scope>NUCLEOTIDE SEQUENCE [LARGE SCALE GENOMIC DNA]</scope>
</reference>
<evidence type="ECO:0000313" key="12">
    <source>
        <dbReference type="EMBL" id="CAL4779488.1"/>
    </source>
</evidence>
<keyword evidence="9" id="KW-0472">Membrane</keyword>
<dbReference type="GO" id="GO:0000139">
    <property type="term" value="C:Golgi membrane"/>
    <property type="evidence" value="ECO:0007669"/>
    <property type="project" value="UniProtKB-SubCell"/>
</dbReference>
<dbReference type="InterPro" id="IPR002659">
    <property type="entry name" value="Glyco_trans_31"/>
</dbReference>
<evidence type="ECO:0000256" key="9">
    <source>
        <dbReference type="ARBA" id="ARBA00023136"/>
    </source>
</evidence>
<evidence type="ECO:0000256" key="2">
    <source>
        <dbReference type="ARBA" id="ARBA00008661"/>
    </source>
</evidence>
<evidence type="ECO:0000256" key="3">
    <source>
        <dbReference type="ARBA" id="ARBA00022676"/>
    </source>
</evidence>
<reference evidence="10" key="1">
    <citation type="submission" date="2022-10" db="EMBL/GenBank/DDBJ databases">
        <authorList>
            <person name="Chen Y."/>
            <person name="Dougan E. K."/>
            <person name="Chan C."/>
            <person name="Rhodes N."/>
            <person name="Thang M."/>
        </authorList>
    </citation>
    <scope>NUCLEOTIDE SEQUENCE</scope>
</reference>
<dbReference type="OrthoDB" id="5512589at2759"/>
<organism evidence="10">
    <name type="scientific">Cladocopium goreaui</name>
    <dbReference type="NCBI Taxonomy" id="2562237"/>
    <lineage>
        <taxon>Eukaryota</taxon>
        <taxon>Sar</taxon>
        <taxon>Alveolata</taxon>
        <taxon>Dinophyceae</taxon>
        <taxon>Suessiales</taxon>
        <taxon>Symbiodiniaceae</taxon>
        <taxon>Cladocopium</taxon>
    </lineage>
</organism>
<keyword evidence="13" id="KW-1185">Reference proteome</keyword>
<dbReference type="GO" id="GO:0016758">
    <property type="term" value="F:hexosyltransferase activity"/>
    <property type="evidence" value="ECO:0007669"/>
    <property type="project" value="InterPro"/>
</dbReference>
<evidence type="ECO:0000313" key="11">
    <source>
        <dbReference type="EMBL" id="CAL1145551.1"/>
    </source>
</evidence>
<dbReference type="EMBL" id="CAMXCT020001680">
    <property type="protein sequence ID" value="CAL1145551.1"/>
    <property type="molecule type" value="Genomic_DNA"/>
</dbReference>
<dbReference type="PANTHER" id="PTHR11214:SF3">
    <property type="entry name" value="BETA-1,3-GALACTOSYLTRANSFERASE 6"/>
    <property type="match status" value="1"/>
</dbReference>
<protein>
    <submittedName>
        <fullName evidence="12">Hydroxyproline O-galactosyltransferase GALT3 (Beta-1,3-galactosyltransferase 16)</fullName>
    </submittedName>
</protein>
<accession>A0A9P1CIT6</accession>
<evidence type="ECO:0000256" key="5">
    <source>
        <dbReference type="ARBA" id="ARBA00022692"/>
    </source>
</evidence>
<name>A0A9P1CIT6_9DINO</name>
<evidence type="ECO:0000256" key="1">
    <source>
        <dbReference type="ARBA" id="ARBA00004323"/>
    </source>
</evidence>
<keyword evidence="6" id="KW-0735">Signal-anchor</keyword>
<evidence type="ECO:0000256" key="4">
    <source>
        <dbReference type="ARBA" id="ARBA00022679"/>
    </source>
</evidence>
<dbReference type="AlphaFoldDB" id="A0A9P1CIT6"/>
<evidence type="ECO:0000256" key="8">
    <source>
        <dbReference type="ARBA" id="ARBA00023034"/>
    </source>
</evidence>
<sequence length="720" mass="82461">MGARLATALGFTVATAWRSECDIEGLDVQVTIHGFGSDAEDAPACRVVWLDHQDLQKIDASALAGVDYVFTDSRLYAPFRGRNGALLFLENISEFHVPQDLDGIMERKSELLSVLMPSRDRWDDLATEIHRQAMELLPQHVFIDDGDEETLRSAFESYRFCLIPEDDVTRHSISPLFIRSLAYHTIAVFNGFVEVGSMVFNAIADFDPEDFSLPETIETLHRHNKHIGALWHYQRIIQDQVLYRYNRPFEEKLFSQACTMCRLLADGVKPQRVFVGIYSARRNFEKRQAVRETWGRLLRETYGLRYRFFLGEASAGASNDERRMRREMEEHNDLVFLPVTEGYRMNSRKGLLFLEWIAERTEAEFLLKTDDDVYLRPAPLLRQLEHRIPAQYAWAIFDYISPVPRDEEDNFYNPEETFPFPVFPPYPRGVVRVLSMDVVRLLAKASQEVLEMKCASEYFASEEGARDGFAPVSLSDVQGDLKAQPFDWRSVHDLSNFTDYLLDAQRTEVMDSAQFSWGSSPLPGASWYTWPLSKAEKIQRCFELFGRELSELEDQVATNGNEILEVSDPDSFIRNNVAVEPMKEAVAAHLGVDPVDICLIRAICNYFTGATGLCLAEVDGVDYRKSFSNWCKGEMKSVESRRIFHCYAIPSSYWSHEASVQLLDEELNKLQGNCEKCDGWHLTERSRTASIKWGEAAPQSRTRSNVSAWNRLEHGLTVVL</sequence>
<comment type="subcellular location">
    <subcellularLocation>
        <location evidence="1">Golgi apparatus membrane</location>
        <topology evidence="1">Single-pass type II membrane protein</topology>
    </subcellularLocation>
</comment>
<keyword evidence="5" id="KW-0812">Transmembrane</keyword>
<evidence type="ECO:0000256" key="6">
    <source>
        <dbReference type="ARBA" id="ARBA00022968"/>
    </source>
</evidence>
<dbReference type="Gene3D" id="3.90.550.50">
    <property type="match status" value="1"/>
</dbReference>
<comment type="caution">
    <text evidence="10">The sequence shown here is derived from an EMBL/GenBank/DDBJ whole genome shotgun (WGS) entry which is preliminary data.</text>
</comment>
<comment type="similarity">
    <text evidence="2">Belongs to the glycosyltransferase 31 family.</text>
</comment>
<proteinExistence type="inferred from homology"/>
<dbReference type="PANTHER" id="PTHR11214">
    <property type="entry name" value="BETA-1,3-N-ACETYLGLUCOSAMINYLTRANSFERASE"/>
    <property type="match status" value="1"/>
</dbReference>